<evidence type="ECO:0000313" key="5">
    <source>
        <dbReference type="Proteomes" id="UP001165653"/>
    </source>
</evidence>
<name>A0ABT3G784_9BACT</name>
<protein>
    <submittedName>
        <fullName evidence="4">PDZ domain-containing protein</fullName>
    </submittedName>
</protein>
<dbReference type="EMBL" id="JAPDDR010000010">
    <property type="protein sequence ID" value="MCW1915712.1"/>
    <property type="molecule type" value="Genomic_DNA"/>
</dbReference>
<keyword evidence="5" id="KW-1185">Reference proteome</keyword>
<gene>
    <name evidence="4" type="ORF">OJ996_19150</name>
</gene>
<keyword evidence="2" id="KW-0732">Signal</keyword>
<dbReference type="SMART" id="SM00228">
    <property type="entry name" value="PDZ"/>
    <property type="match status" value="1"/>
</dbReference>
<evidence type="ECO:0000259" key="3">
    <source>
        <dbReference type="PROSITE" id="PS50106"/>
    </source>
</evidence>
<dbReference type="Gene3D" id="2.30.42.10">
    <property type="match status" value="1"/>
</dbReference>
<sequence>MKLTTLLLFSLTGFATAEEARPQNAAAAPVAPEVAVPKSMPWLGFTVGRLDDAIRAQVPALPPGIGFMITSVESGSPAEKAGVKPYDILWKLGDQWIANEAQLFTLLRLRKEGDETKLAIFRSGQSLDLPVILGRVPEDQLRAKLDAGELSDVPMKVLNPAASTAEIEAKDGKAILTIVGSVKEVQVVSSDGAAIYRGPLRDEKGVILVPEPWKIRVVTLERTLASRSGTPLPSRPPRARLTTVDPVEVKK</sequence>
<dbReference type="Proteomes" id="UP001165653">
    <property type="component" value="Unassembled WGS sequence"/>
</dbReference>
<feature type="chain" id="PRO_5046114215" evidence="2">
    <location>
        <begin position="18"/>
        <end position="251"/>
    </location>
</feature>
<organism evidence="4 5">
    <name type="scientific">Luteolibacter rhizosphaerae</name>
    <dbReference type="NCBI Taxonomy" id="2989719"/>
    <lineage>
        <taxon>Bacteria</taxon>
        <taxon>Pseudomonadati</taxon>
        <taxon>Verrucomicrobiota</taxon>
        <taxon>Verrucomicrobiia</taxon>
        <taxon>Verrucomicrobiales</taxon>
        <taxon>Verrucomicrobiaceae</taxon>
        <taxon>Luteolibacter</taxon>
    </lineage>
</organism>
<accession>A0ABT3G784</accession>
<dbReference type="InterPro" id="IPR036034">
    <property type="entry name" value="PDZ_sf"/>
</dbReference>
<proteinExistence type="predicted"/>
<dbReference type="InterPro" id="IPR001478">
    <property type="entry name" value="PDZ"/>
</dbReference>
<evidence type="ECO:0000256" key="1">
    <source>
        <dbReference type="SAM" id="MobiDB-lite"/>
    </source>
</evidence>
<feature type="domain" description="PDZ" evidence="3">
    <location>
        <begin position="33"/>
        <end position="124"/>
    </location>
</feature>
<reference evidence="4" key="1">
    <citation type="submission" date="2022-10" db="EMBL/GenBank/DDBJ databases">
        <title>Luteolibacter sp. GHJ8, whole genome shotgun sequencing project.</title>
        <authorList>
            <person name="Zhao G."/>
            <person name="Shen L."/>
        </authorList>
    </citation>
    <scope>NUCLEOTIDE SEQUENCE</scope>
    <source>
        <strain evidence="4">GHJ8</strain>
    </source>
</reference>
<dbReference type="PROSITE" id="PS50106">
    <property type="entry name" value="PDZ"/>
    <property type="match status" value="1"/>
</dbReference>
<comment type="caution">
    <text evidence="4">The sequence shown here is derived from an EMBL/GenBank/DDBJ whole genome shotgun (WGS) entry which is preliminary data.</text>
</comment>
<evidence type="ECO:0000256" key="2">
    <source>
        <dbReference type="SAM" id="SignalP"/>
    </source>
</evidence>
<dbReference type="RefSeq" id="WP_264515267.1">
    <property type="nucleotide sequence ID" value="NZ_JAPDDR010000010.1"/>
</dbReference>
<dbReference type="Pfam" id="PF13180">
    <property type="entry name" value="PDZ_2"/>
    <property type="match status" value="1"/>
</dbReference>
<feature type="signal peptide" evidence="2">
    <location>
        <begin position="1"/>
        <end position="17"/>
    </location>
</feature>
<evidence type="ECO:0000313" key="4">
    <source>
        <dbReference type="EMBL" id="MCW1915712.1"/>
    </source>
</evidence>
<dbReference type="SUPFAM" id="SSF50156">
    <property type="entry name" value="PDZ domain-like"/>
    <property type="match status" value="1"/>
</dbReference>
<feature type="region of interest" description="Disordered" evidence="1">
    <location>
        <begin position="226"/>
        <end position="251"/>
    </location>
</feature>